<comment type="subcellular location">
    <subcellularLocation>
        <location evidence="8">Cytoplasm</location>
    </subcellularLocation>
</comment>
<feature type="binding site" evidence="8">
    <location>
        <position position="35"/>
    </location>
    <ligand>
        <name>L-tyrosine</name>
        <dbReference type="ChEBI" id="CHEBI:58315"/>
    </ligand>
</feature>
<dbReference type="PANTHER" id="PTHR11766:SF0">
    <property type="entry name" value="TYROSINE--TRNA LIGASE, MITOCHONDRIAL"/>
    <property type="match status" value="1"/>
</dbReference>
<dbReference type="InterPro" id="IPR014729">
    <property type="entry name" value="Rossmann-like_a/b/a_fold"/>
</dbReference>
<keyword evidence="2 8" id="KW-0547">Nucleotide-binding</keyword>
<evidence type="ECO:0000256" key="8">
    <source>
        <dbReference type="HAMAP-Rule" id="MF_02006"/>
    </source>
</evidence>
<dbReference type="GO" id="GO:0005829">
    <property type="term" value="C:cytosol"/>
    <property type="evidence" value="ECO:0007669"/>
    <property type="project" value="TreeGrafter"/>
</dbReference>
<feature type="domain" description="Tyrosine--tRNA ligase SYY-like C-terminal" evidence="11">
    <location>
        <begin position="451"/>
        <end position="532"/>
    </location>
</feature>
<comment type="caution">
    <text evidence="12">The sequence shown here is derived from an EMBL/GenBank/DDBJ whole genome shotgun (WGS) entry which is preliminary data.</text>
</comment>
<keyword evidence="8" id="KW-0963">Cytoplasm</keyword>
<sequence>MTNNIIDELKWRNLVKDISNSDKILNAQKLQKGIYCGFDPTNDSLHLGNLMQIILLRRFALFGFQAIALVGGATGMIGDPSGKSQERNLLDTEQLANNLKSISKQLTSLVNHKATSDFNALELIREFNLLNNNDYEMLDMVFKSINPNAQYQNSLIAVLKKLPLPLQEVGLSNQELNEFYQILKLDPNYLKQQENLANLNFSDLLGYIKVWTQAWVQFSELTWGHSATNAIKNIKVLNNNDWLGQINIINFLRDVGKDFNINQMLGKEMVAKRLETGISYTEFSYMVLQSYDFYHLYTKEECFLQSGGSDQWGNITTGLELIRKKVGESSQAAGLTINLLTKANGEKFGKSEQGAIFLAAEKTSTYDFYQFLFNQEDSDLKKLLAALTFFEEDQIAFILNLHQKNPKLRIGQKILAAVVTIFIHKLPGYFQALKITNALFKDEIKQLTAQEILAIFKDVPIIKQVSDQNLATLLVDNKICQSKRQVKDLLNDGAISVNGEKMTDENVVISKKAAINQQITLIKKGKRHYYLVFHE</sequence>
<dbReference type="SUPFAM" id="SSF55174">
    <property type="entry name" value="Alpha-L RNA-binding motif"/>
    <property type="match status" value="1"/>
</dbReference>
<dbReference type="Pfam" id="PF00579">
    <property type="entry name" value="tRNA-synt_1b"/>
    <property type="match status" value="2"/>
</dbReference>
<dbReference type="PROSITE" id="PS00178">
    <property type="entry name" value="AA_TRNA_LIGASE_I"/>
    <property type="match status" value="1"/>
</dbReference>
<keyword evidence="10" id="KW-0472">Membrane</keyword>
<evidence type="ECO:0000256" key="7">
    <source>
        <dbReference type="ARBA" id="ARBA00048248"/>
    </source>
</evidence>
<evidence type="ECO:0000256" key="4">
    <source>
        <dbReference type="ARBA" id="ARBA00022884"/>
    </source>
</evidence>
<evidence type="ECO:0000256" key="10">
    <source>
        <dbReference type="SAM" id="Phobius"/>
    </source>
</evidence>
<comment type="similarity">
    <text evidence="8">Belongs to the class-I aminoacyl-tRNA synthetase family. TyrS type 1 subfamily.</text>
</comment>
<dbReference type="Gene3D" id="1.10.240.10">
    <property type="entry name" value="Tyrosyl-Transfer RNA Synthetase"/>
    <property type="match status" value="1"/>
</dbReference>
<dbReference type="InterPro" id="IPR002305">
    <property type="entry name" value="aa-tRNA-synth_Ic"/>
</dbReference>
<evidence type="ECO:0000313" key="12">
    <source>
        <dbReference type="EMBL" id="NKE38460.1"/>
    </source>
</evidence>
<feature type="binding site" evidence="8">
    <location>
        <position position="350"/>
    </location>
    <ligand>
        <name>ATP</name>
        <dbReference type="ChEBI" id="CHEBI:30616"/>
    </ligand>
</feature>
<dbReference type="Gene3D" id="3.40.50.620">
    <property type="entry name" value="HUPs"/>
    <property type="match status" value="2"/>
</dbReference>
<feature type="transmembrane region" description="Helical" evidence="10">
    <location>
        <begin position="59"/>
        <end position="78"/>
    </location>
</feature>
<keyword evidence="3 8" id="KW-0067">ATP-binding</keyword>
<evidence type="ECO:0000313" key="13">
    <source>
        <dbReference type="Proteomes" id="UP000584587"/>
    </source>
</evidence>
<dbReference type="PANTHER" id="PTHR11766">
    <property type="entry name" value="TYROSYL-TRNA SYNTHETASE"/>
    <property type="match status" value="1"/>
</dbReference>
<evidence type="ECO:0000256" key="1">
    <source>
        <dbReference type="ARBA" id="ARBA00022598"/>
    </source>
</evidence>
<comment type="caution">
    <text evidence="8">Lacks conserved residue(s) required for the propagation of feature annotation.</text>
</comment>
<dbReference type="GO" id="GO:0004831">
    <property type="term" value="F:tyrosine-tRNA ligase activity"/>
    <property type="evidence" value="ECO:0007669"/>
    <property type="project" value="UniProtKB-UniRule"/>
</dbReference>
<dbReference type="GO" id="GO:0005524">
    <property type="term" value="F:ATP binding"/>
    <property type="evidence" value="ECO:0007669"/>
    <property type="project" value="UniProtKB-UniRule"/>
</dbReference>
<dbReference type="Proteomes" id="UP000584587">
    <property type="component" value="Unassembled WGS sequence"/>
</dbReference>
<dbReference type="FunFam" id="1.10.240.10:FF:000001">
    <property type="entry name" value="Tyrosine--tRNA ligase"/>
    <property type="match status" value="1"/>
</dbReference>
<dbReference type="InterPro" id="IPR024088">
    <property type="entry name" value="Tyr-tRNA-ligase_bac-type"/>
</dbReference>
<dbReference type="EMBL" id="JAAVVK010000001">
    <property type="protein sequence ID" value="NKE38460.1"/>
    <property type="molecule type" value="Genomic_DNA"/>
</dbReference>
<gene>
    <name evidence="8" type="primary">tyrS</name>
    <name evidence="12" type="ORF">HER12_01675</name>
</gene>
<evidence type="ECO:0000256" key="5">
    <source>
        <dbReference type="ARBA" id="ARBA00022917"/>
    </source>
</evidence>
<keyword evidence="13" id="KW-1185">Reference proteome</keyword>
<dbReference type="Gene3D" id="3.10.290.10">
    <property type="entry name" value="RNA-binding S4 domain"/>
    <property type="match status" value="1"/>
</dbReference>
<dbReference type="AlphaFoldDB" id="A0A846TQ75"/>
<dbReference type="NCBIfam" id="TIGR00234">
    <property type="entry name" value="tyrS"/>
    <property type="match status" value="1"/>
</dbReference>
<organism evidence="12 13">
    <name type="scientific">Spiroplasma platyhelix PALS-1</name>
    <dbReference type="NCBI Taxonomy" id="1276218"/>
    <lineage>
        <taxon>Bacteria</taxon>
        <taxon>Bacillati</taxon>
        <taxon>Mycoplasmatota</taxon>
        <taxon>Mollicutes</taxon>
        <taxon>Entomoplasmatales</taxon>
        <taxon>Spiroplasmataceae</taxon>
        <taxon>Spiroplasma</taxon>
    </lineage>
</organism>
<keyword evidence="1 8" id="KW-0436">Ligase</keyword>
<keyword evidence="6 8" id="KW-0030">Aminoacyl-tRNA synthetase</keyword>
<dbReference type="InterPro" id="IPR024107">
    <property type="entry name" value="Tyr-tRNA-ligase_bac_1"/>
</dbReference>
<feature type="short sequence motif" description="'KMSKS' region" evidence="8">
    <location>
        <begin position="347"/>
        <end position="351"/>
    </location>
</feature>
<comment type="function">
    <text evidence="8">Catalyzes the attachment of tyrosine to tRNA(Tyr) in a two-step reaction: tyrosine is first activated by ATP to form Tyr-AMP and then transferred to the acceptor end of tRNA(Tyr).</text>
</comment>
<keyword evidence="4 9" id="KW-0694">RNA-binding</keyword>
<proteinExistence type="inferred from homology"/>
<dbReference type="RefSeq" id="WP_168104931.1">
    <property type="nucleotide sequence ID" value="NZ_CP051215.1"/>
</dbReference>
<dbReference type="GO" id="GO:0003723">
    <property type="term" value="F:RNA binding"/>
    <property type="evidence" value="ECO:0007669"/>
    <property type="project" value="UniProtKB-KW"/>
</dbReference>
<dbReference type="EC" id="6.1.1.1" evidence="8"/>
<keyword evidence="10" id="KW-0812">Transmembrane</keyword>
<comment type="catalytic activity">
    <reaction evidence="7 8">
        <text>tRNA(Tyr) + L-tyrosine + ATP = L-tyrosyl-tRNA(Tyr) + AMP + diphosphate + H(+)</text>
        <dbReference type="Rhea" id="RHEA:10220"/>
        <dbReference type="Rhea" id="RHEA-COMP:9706"/>
        <dbReference type="Rhea" id="RHEA-COMP:9707"/>
        <dbReference type="ChEBI" id="CHEBI:15378"/>
        <dbReference type="ChEBI" id="CHEBI:30616"/>
        <dbReference type="ChEBI" id="CHEBI:33019"/>
        <dbReference type="ChEBI" id="CHEBI:58315"/>
        <dbReference type="ChEBI" id="CHEBI:78442"/>
        <dbReference type="ChEBI" id="CHEBI:78536"/>
        <dbReference type="ChEBI" id="CHEBI:456215"/>
        <dbReference type="EC" id="6.1.1.1"/>
    </reaction>
</comment>
<accession>A0A846TQ75</accession>
<dbReference type="SUPFAM" id="SSF52374">
    <property type="entry name" value="Nucleotidylyl transferase"/>
    <property type="match status" value="1"/>
</dbReference>
<name>A0A846TQ75_9MOLU</name>
<dbReference type="InterPro" id="IPR036986">
    <property type="entry name" value="S4_RNA-bd_sf"/>
</dbReference>
<keyword evidence="5 8" id="KW-0648">Protein biosynthesis</keyword>
<evidence type="ECO:0000256" key="9">
    <source>
        <dbReference type="PROSITE-ProRule" id="PRU00182"/>
    </source>
</evidence>
<reference evidence="12 13" key="1">
    <citation type="submission" date="2020-04" db="EMBL/GenBank/DDBJ databases">
        <title>Complete genome sequence of Spiroplasma platyhelix ATCC 51748, an insect isolate.</title>
        <authorList>
            <person name="Green E.A."/>
            <person name="Klassen J.L."/>
        </authorList>
    </citation>
    <scope>NUCLEOTIDE SEQUENCE [LARGE SCALE GENOMIC DNA]</scope>
    <source>
        <strain evidence="12 13">PALS-1</strain>
    </source>
</reference>
<dbReference type="GO" id="GO:0006437">
    <property type="term" value="P:tyrosyl-tRNA aminoacylation"/>
    <property type="evidence" value="ECO:0007669"/>
    <property type="project" value="UniProtKB-UniRule"/>
</dbReference>
<evidence type="ECO:0000256" key="2">
    <source>
        <dbReference type="ARBA" id="ARBA00022741"/>
    </source>
</evidence>
<dbReference type="InterPro" id="IPR001412">
    <property type="entry name" value="aa-tRNA-synth_I_CS"/>
</dbReference>
<keyword evidence="10" id="KW-1133">Transmembrane helix</keyword>
<dbReference type="InterPro" id="IPR054608">
    <property type="entry name" value="SYY-like_C"/>
</dbReference>
<feature type="binding site" evidence="8">
    <location>
        <position position="285"/>
    </location>
    <ligand>
        <name>L-tyrosine</name>
        <dbReference type="ChEBI" id="CHEBI:58315"/>
    </ligand>
</feature>
<dbReference type="InterPro" id="IPR002307">
    <property type="entry name" value="Tyr-tRNA-ligase"/>
</dbReference>
<evidence type="ECO:0000259" key="11">
    <source>
        <dbReference type="Pfam" id="PF22421"/>
    </source>
</evidence>
<dbReference type="HAMAP" id="MF_02006">
    <property type="entry name" value="Tyr_tRNA_synth_type1"/>
    <property type="match status" value="1"/>
</dbReference>
<protein>
    <recommendedName>
        <fullName evidence="8">Tyrosine--tRNA ligase</fullName>
        <ecNumber evidence="8">6.1.1.1</ecNumber>
    </recommendedName>
    <alternativeName>
        <fullName evidence="8">Tyrosyl-tRNA synthetase</fullName>
        <shortName evidence="8">TyrRS</shortName>
    </alternativeName>
</protein>
<feature type="binding site" evidence="8">
    <location>
        <position position="289"/>
    </location>
    <ligand>
        <name>L-tyrosine</name>
        <dbReference type="ChEBI" id="CHEBI:58315"/>
    </ligand>
</feature>
<dbReference type="Pfam" id="PF22421">
    <property type="entry name" value="SYY_C-terminal"/>
    <property type="match status" value="1"/>
</dbReference>
<evidence type="ECO:0000256" key="6">
    <source>
        <dbReference type="ARBA" id="ARBA00023146"/>
    </source>
</evidence>
<comment type="subunit">
    <text evidence="8">Homodimer.</text>
</comment>
<dbReference type="PROSITE" id="PS50889">
    <property type="entry name" value="S4"/>
    <property type="match status" value="1"/>
</dbReference>
<evidence type="ECO:0000256" key="3">
    <source>
        <dbReference type="ARBA" id="ARBA00022840"/>
    </source>
</evidence>